<dbReference type="Gene3D" id="3.30.300.30">
    <property type="match status" value="1"/>
</dbReference>
<evidence type="ECO:0000256" key="3">
    <source>
        <dbReference type="SAM" id="MobiDB-lite"/>
    </source>
</evidence>
<feature type="region of interest" description="Disordered" evidence="3">
    <location>
        <begin position="149"/>
        <end position="177"/>
    </location>
</feature>
<reference evidence="6" key="1">
    <citation type="submission" date="2018-05" db="EMBL/GenBank/DDBJ databases">
        <authorList>
            <person name="Lanie J.A."/>
            <person name="Ng W.-L."/>
            <person name="Kazmierczak K.M."/>
            <person name="Andrzejewski T.M."/>
            <person name="Davidsen T.M."/>
            <person name="Wayne K.J."/>
            <person name="Tettelin H."/>
            <person name="Glass J.I."/>
            <person name="Rusch D."/>
            <person name="Podicherti R."/>
            <person name="Tsui H.-C.T."/>
            <person name="Winkler M.E."/>
        </authorList>
    </citation>
    <scope>NUCLEOTIDE SEQUENCE</scope>
</reference>
<evidence type="ECO:0000256" key="2">
    <source>
        <dbReference type="ARBA" id="ARBA00022598"/>
    </source>
</evidence>
<dbReference type="Gene3D" id="3.40.50.12780">
    <property type="entry name" value="N-terminal domain of ligase-like"/>
    <property type="match status" value="1"/>
</dbReference>
<organism evidence="6">
    <name type="scientific">marine metagenome</name>
    <dbReference type="NCBI Taxonomy" id="408172"/>
    <lineage>
        <taxon>unclassified sequences</taxon>
        <taxon>metagenomes</taxon>
        <taxon>ecological metagenomes</taxon>
    </lineage>
</organism>
<feature type="domain" description="AMP-binding enzyme C-terminal" evidence="5">
    <location>
        <begin position="423"/>
        <end position="501"/>
    </location>
</feature>
<dbReference type="GO" id="GO:0006631">
    <property type="term" value="P:fatty acid metabolic process"/>
    <property type="evidence" value="ECO:0007669"/>
    <property type="project" value="TreeGrafter"/>
</dbReference>
<accession>A0A381VTM3</accession>
<dbReference type="EMBL" id="UINC01009573">
    <property type="protein sequence ID" value="SVA42913.1"/>
    <property type="molecule type" value="Genomic_DNA"/>
</dbReference>
<keyword evidence="2" id="KW-0436">Ligase</keyword>
<evidence type="ECO:0008006" key="7">
    <source>
        <dbReference type="Google" id="ProtNLM"/>
    </source>
</evidence>
<dbReference type="InterPro" id="IPR042099">
    <property type="entry name" value="ANL_N_sf"/>
</dbReference>
<comment type="similarity">
    <text evidence="1">Belongs to the ATP-dependent AMP-binding enzyme family.</text>
</comment>
<dbReference type="SUPFAM" id="SSF56801">
    <property type="entry name" value="Acetyl-CoA synthetase-like"/>
    <property type="match status" value="1"/>
</dbReference>
<gene>
    <name evidence="6" type="ORF">METZ01_LOCUS95767</name>
</gene>
<dbReference type="AlphaFoldDB" id="A0A381VTM3"/>
<evidence type="ECO:0000313" key="6">
    <source>
        <dbReference type="EMBL" id="SVA42913.1"/>
    </source>
</evidence>
<dbReference type="Pfam" id="PF13193">
    <property type="entry name" value="AMP-binding_C"/>
    <property type="match status" value="1"/>
</dbReference>
<dbReference type="InterPro" id="IPR025110">
    <property type="entry name" value="AMP-bd_C"/>
</dbReference>
<name>A0A381VTM3_9ZZZZ</name>
<protein>
    <recommendedName>
        <fullName evidence="7">AMP-dependent synthetase/ligase domain-containing protein</fullName>
    </recommendedName>
</protein>
<feature type="compositionally biased region" description="Polar residues" evidence="3">
    <location>
        <begin position="160"/>
        <end position="169"/>
    </location>
</feature>
<evidence type="ECO:0000256" key="1">
    <source>
        <dbReference type="ARBA" id="ARBA00006432"/>
    </source>
</evidence>
<dbReference type="GO" id="GO:0031956">
    <property type="term" value="F:medium-chain fatty acid-CoA ligase activity"/>
    <property type="evidence" value="ECO:0007669"/>
    <property type="project" value="TreeGrafter"/>
</dbReference>
<dbReference type="InterPro" id="IPR045851">
    <property type="entry name" value="AMP-bd_C_sf"/>
</dbReference>
<dbReference type="Pfam" id="PF00501">
    <property type="entry name" value="AMP-binding"/>
    <property type="match status" value="1"/>
</dbReference>
<proteinExistence type="inferred from homology"/>
<feature type="domain" description="AMP-dependent synthetase/ligase" evidence="4">
    <location>
        <begin position="7"/>
        <end position="363"/>
    </location>
</feature>
<dbReference type="PANTHER" id="PTHR43201:SF5">
    <property type="entry name" value="MEDIUM-CHAIN ACYL-COA LIGASE ACSF2, MITOCHONDRIAL"/>
    <property type="match status" value="1"/>
</dbReference>
<sequence length="519" mass="57995">MSEIGFWNFANNQPEKLALVDPKQKEWSRGELHGLANTIVHSLRSLGLKRGDSIAVVLPNCAEYFALNLACAQSGLYMVPVNWHLAGPEIAYILSDSGADVFFGSSENENISKACLSAAKEANFTSENSISIGSLEGFTEFTSFLSGQSSEIPKERSPGSVMNYTSGTTGKPKGVKRNLAEGDPDEISSLFAMFLGLFGIEKEDSNVHICASPLYHTAPLLWSSSSLHLGHPVVLMNKFEAEEMLKLIEKYKITTSHMVPTQFHRLLSLPEKIRSKYDCSSTKRMIHAAAPCPPHIKEAMINWWGNSIYEYYAATEGGGTMVSPEEWLKYPGTVGKPWLGSDIKIINENSEEVSSGEEGMVYMLLGQAQFEYKGDKEKTEESRWNDYFTVGDIGYVNEEGYLFLCDRKTDMIISGGANIYPAEIENVFLMHKKVADVAVFGIPNEEWGEEIKAIIQPAEGINGDEKLTKELMDFCSNHLGKMKHPKSINYLETMPRDPNGKLYKRRLKEPYWEGKERKI</sequence>
<dbReference type="InterPro" id="IPR000873">
    <property type="entry name" value="AMP-dep_synth/lig_dom"/>
</dbReference>
<evidence type="ECO:0000259" key="5">
    <source>
        <dbReference type="Pfam" id="PF13193"/>
    </source>
</evidence>
<evidence type="ECO:0000259" key="4">
    <source>
        <dbReference type="Pfam" id="PF00501"/>
    </source>
</evidence>
<dbReference type="PANTHER" id="PTHR43201">
    <property type="entry name" value="ACYL-COA SYNTHETASE"/>
    <property type="match status" value="1"/>
</dbReference>